<dbReference type="GO" id="GO:0005737">
    <property type="term" value="C:cytoplasm"/>
    <property type="evidence" value="ECO:0007669"/>
    <property type="project" value="UniProtKB-SubCell"/>
</dbReference>
<keyword evidence="4 7" id="KW-0521">NADP</keyword>
<reference evidence="9 10" key="1">
    <citation type="submission" date="2016-10" db="EMBL/GenBank/DDBJ databases">
        <authorList>
            <person name="Varghese N."/>
            <person name="Submissions S."/>
        </authorList>
    </citation>
    <scope>NUCLEOTIDE SEQUENCE [LARGE SCALE GENOMIC DNA]</scope>
    <source>
        <strain evidence="9 10">FF3</strain>
    </source>
</reference>
<protein>
    <recommendedName>
        <fullName evidence="7">Gamma-glutamyl phosphate reductase</fullName>
        <shortName evidence="7">GPR</shortName>
        <ecNumber evidence="7">1.2.1.41</ecNumber>
    </recommendedName>
    <alternativeName>
        <fullName evidence="7">Glutamate-5-semialdehyde dehydrogenase</fullName>
    </alternativeName>
    <alternativeName>
        <fullName evidence="7">Glutamyl-gamma-semialdehyde dehydrogenase</fullName>
        <shortName evidence="7">GSA dehydrogenase</shortName>
    </alternativeName>
</protein>
<evidence type="ECO:0000313" key="9">
    <source>
        <dbReference type="EMBL" id="SEJ04924.1"/>
    </source>
</evidence>
<accession>A0A975W875</accession>
<dbReference type="GeneID" id="80817425"/>
<comment type="function">
    <text evidence="7">Catalyzes the NADPH-dependent reduction of L-glutamate 5-phosphate into L-glutamate 5-semialdehyde and phosphate. The product spontaneously undergoes cyclization to form 1-pyrroline-5-carboxylate.</text>
</comment>
<organism evidence="9 10">
    <name type="scientific">Marinovum algicola</name>
    <dbReference type="NCBI Taxonomy" id="42444"/>
    <lineage>
        <taxon>Bacteria</taxon>
        <taxon>Pseudomonadati</taxon>
        <taxon>Pseudomonadota</taxon>
        <taxon>Alphaproteobacteria</taxon>
        <taxon>Rhodobacterales</taxon>
        <taxon>Roseobacteraceae</taxon>
        <taxon>Marinovum</taxon>
    </lineage>
</organism>
<name>A0A975W875_9RHOB</name>
<evidence type="ECO:0000256" key="7">
    <source>
        <dbReference type="HAMAP-Rule" id="MF_00412"/>
    </source>
</evidence>
<comment type="catalytic activity">
    <reaction evidence="6 7">
        <text>L-glutamate 5-semialdehyde + phosphate + NADP(+) = L-glutamyl 5-phosphate + NADPH + H(+)</text>
        <dbReference type="Rhea" id="RHEA:19541"/>
        <dbReference type="ChEBI" id="CHEBI:15378"/>
        <dbReference type="ChEBI" id="CHEBI:43474"/>
        <dbReference type="ChEBI" id="CHEBI:57783"/>
        <dbReference type="ChEBI" id="CHEBI:58066"/>
        <dbReference type="ChEBI" id="CHEBI:58274"/>
        <dbReference type="ChEBI" id="CHEBI:58349"/>
        <dbReference type="EC" id="1.2.1.41"/>
    </reaction>
</comment>
<dbReference type="PIRSF" id="PIRSF000151">
    <property type="entry name" value="GPR"/>
    <property type="match status" value="1"/>
</dbReference>
<dbReference type="InterPro" id="IPR015590">
    <property type="entry name" value="Aldehyde_DH_dom"/>
</dbReference>
<dbReference type="Gene3D" id="3.40.605.10">
    <property type="entry name" value="Aldehyde Dehydrogenase, Chain A, domain 1"/>
    <property type="match status" value="1"/>
</dbReference>
<evidence type="ECO:0000256" key="1">
    <source>
        <dbReference type="ARBA" id="ARBA00004985"/>
    </source>
</evidence>
<dbReference type="HAMAP" id="MF_00412">
    <property type="entry name" value="ProA"/>
    <property type="match status" value="1"/>
</dbReference>
<dbReference type="PROSITE" id="PS01223">
    <property type="entry name" value="PROA"/>
    <property type="match status" value="1"/>
</dbReference>
<evidence type="ECO:0000313" key="10">
    <source>
        <dbReference type="Proteomes" id="UP000182932"/>
    </source>
</evidence>
<dbReference type="InterPro" id="IPR012134">
    <property type="entry name" value="Glu-5-SA_DH"/>
</dbReference>
<dbReference type="GO" id="GO:0050661">
    <property type="term" value="F:NADP binding"/>
    <property type="evidence" value="ECO:0007669"/>
    <property type="project" value="InterPro"/>
</dbReference>
<keyword evidence="7" id="KW-0963">Cytoplasm</keyword>
<dbReference type="PANTHER" id="PTHR11063">
    <property type="entry name" value="GLUTAMATE SEMIALDEHYDE DEHYDROGENASE"/>
    <property type="match status" value="1"/>
</dbReference>
<comment type="subcellular location">
    <subcellularLocation>
        <location evidence="7">Cytoplasm</location>
    </subcellularLocation>
</comment>
<dbReference type="EC" id="1.2.1.41" evidence="7"/>
<dbReference type="InterPro" id="IPR016161">
    <property type="entry name" value="Ald_DH/histidinol_DH"/>
</dbReference>
<comment type="similarity">
    <text evidence="7">Belongs to the gamma-glutamyl phosphate reductase family.</text>
</comment>
<dbReference type="GO" id="GO:0055129">
    <property type="term" value="P:L-proline biosynthetic process"/>
    <property type="evidence" value="ECO:0007669"/>
    <property type="project" value="UniProtKB-UniRule"/>
</dbReference>
<evidence type="ECO:0000256" key="6">
    <source>
        <dbReference type="ARBA" id="ARBA00049024"/>
    </source>
</evidence>
<gene>
    <name evidence="7" type="primary">proA</name>
    <name evidence="9" type="ORF">SAMN04487940_10364</name>
</gene>
<evidence type="ECO:0000259" key="8">
    <source>
        <dbReference type="Pfam" id="PF00171"/>
    </source>
</evidence>
<keyword evidence="10" id="KW-1185">Reference proteome</keyword>
<dbReference type="NCBIfam" id="NF001221">
    <property type="entry name" value="PRK00197.1"/>
    <property type="match status" value="1"/>
</dbReference>
<evidence type="ECO:0000256" key="3">
    <source>
        <dbReference type="ARBA" id="ARBA00022650"/>
    </source>
</evidence>
<keyword evidence="3 7" id="KW-0641">Proline biosynthesis</keyword>
<keyword evidence="2 7" id="KW-0028">Amino-acid biosynthesis</keyword>
<dbReference type="GO" id="GO:0004350">
    <property type="term" value="F:glutamate-5-semialdehyde dehydrogenase activity"/>
    <property type="evidence" value="ECO:0007669"/>
    <property type="project" value="UniProtKB-UniRule"/>
</dbReference>
<comment type="caution">
    <text evidence="9">The sequence shown here is derived from an EMBL/GenBank/DDBJ whole genome shotgun (WGS) entry which is preliminary data.</text>
</comment>
<dbReference type="InterPro" id="IPR016162">
    <property type="entry name" value="Ald_DH_N"/>
</dbReference>
<dbReference type="NCBIfam" id="TIGR00407">
    <property type="entry name" value="proA"/>
    <property type="match status" value="1"/>
</dbReference>
<dbReference type="AlphaFoldDB" id="A0A975W875"/>
<dbReference type="InterPro" id="IPR000965">
    <property type="entry name" value="GPR_dom"/>
</dbReference>
<dbReference type="Pfam" id="PF00171">
    <property type="entry name" value="Aldedh"/>
    <property type="match status" value="1"/>
</dbReference>
<evidence type="ECO:0000256" key="4">
    <source>
        <dbReference type="ARBA" id="ARBA00022857"/>
    </source>
</evidence>
<dbReference type="EMBL" id="FNYY01000003">
    <property type="protein sequence ID" value="SEJ04924.1"/>
    <property type="molecule type" value="Genomic_DNA"/>
</dbReference>
<proteinExistence type="inferred from homology"/>
<dbReference type="PANTHER" id="PTHR11063:SF8">
    <property type="entry name" value="DELTA-1-PYRROLINE-5-CARBOXYLATE SYNTHASE"/>
    <property type="match status" value="1"/>
</dbReference>
<dbReference type="InterPro" id="IPR016163">
    <property type="entry name" value="Ald_DH_C"/>
</dbReference>
<comment type="pathway">
    <text evidence="1 7">Amino-acid biosynthesis; L-proline biosynthesis; L-glutamate 5-semialdehyde from L-glutamate: step 2/2.</text>
</comment>
<feature type="domain" description="Aldehyde dehydrogenase" evidence="8">
    <location>
        <begin position="16"/>
        <end position="286"/>
    </location>
</feature>
<dbReference type="InterPro" id="IPR020593">
    <property type="entry name" value="G-glutamylP_reductase_CS"/>
</dbReference>
<evidence type="ECO:0000256" key="2">
    <source>
        <dbReference type="ARBA" id="ARBA00022605"/>
    </source>
</evidence>
<sequence>MKDLADIPALMADIGARAKAASAELAYAPAEAKQAALTAAADEVWAARDAIIAANEKDMEFGREKGLSPAMLDRLKLDAARIGSIVEGLRAVAEQADPVGAVLEEWDRPSGLHIRRVRTPLGVVGVIYESRPNVTADAGALCLKAGNAVILRGGSESFHSSGAIHAAMVAGVTSAGLPADAIQLVPTRDRAAVSEMLTMTDFIDVIVPRGGKGLVGLVQREARVPVFAHLEGIVHVYLDKAADPVKALDVVLNAKTRRTGICGAAECLLIHREIVDTIGQGVIRALIDAGVEVRADATLRKIAGTVAAEEADWGKEYLDSILAARVVEDLDAAIAHIRQFSSSHTECILTEDDAAAERFFQRVDSAILMRNASTQFADGGEFGMGAEIGIATGKMHARGPVGAAQLTSFKYLVDGNGTTRP</sequence>
<dbReference type="Gene3D" id="3.40.309.10">
    <property type="entry name" value="Aldehyde Dehydrogenase, Chain A, domain 2"/>
    <property type="match status" value="1"/>
</dbReference>
<dbReference type="Proteomes" id="UP000182932">
    <property type="component" value="Unassembled WGS sequence"/>
</dbReference>
<dbReference type="RefSeq" id="WP_074835532.1">
    <property type="nucleotide sequence ID" value="NZ_FNYY01000003.1"/>
</dbReference>
<dbReference type="FunFam" id="3.40.309.10:FF:000006">
    <property type="entry name" value="Gamma-glutamyl phosphate reductase"/>
    <property type="match status" value="1"/>
</dbReference>
<keyword evidence="5 7" id="KW-0560">Oxidoreductase</keyword>
<dbReference type="SUPFAM" id="SSF53720">
    <property type="entry name" value="ALDH-like"/>
    <property type="match status" value="1"/>
</dbReference>
<dbReference type="CDD" id="cd07079">
    <property type="entry name" value="ALDH_F18-19_ProA-GPR"/>
    <property type="match status" value="1"/>
</dbReference>
<evidence type="ECO:0000256" key="5">
    <source>
        <dbReference type="ARBA" id="ARBA00023002"/>
    </source>
</evidence>